<organism evidence="3 4">
    <name type="scientific">Strongyloides venezuelensis</name>
    <name type="common">Threadworm</name>
    <dbReference type="NCBI Taxonomy" id="75913"/>
    <lineage>
        <taxon>Eukaryota</taxon>
        <taxon>Metazoa</taxon>
        <taxon>Ecdysozoa</taxon>
        <taxon>Nematoda</taxon>
        <taxon>Chromadorea</taxon>
        <taxon>Rhabditida</taxon>
        <taxon>Tylenchina</taxon>
        <taxon>Panagrolaimomorpha</taxon>
        <taxon>Strongyloidoidea</taxon>
        <taxon>Strongyloididae</taxon>
        <taxon>Strongyloides</taxon>
    </lineage>
</organism>
<reference evidence="4" key="2">
    <citation type="submission" date="2015-08" db="UniProtKB">
        <authorList>
            <consortium name="WormBaseParasite"/>
        </authorList>
    </citation>
    <scope>IDENTIFICATION</scope>
</reference>
<feature type="domain" description="DUF7381" evidence="2">
    <location>
        <begin position="29"/>
        <end position="145"/>
    </location>
</feature>
<keyword evidence="1" id="KW-0812">Transmembrane</keyword>
<sequence>MLHIYFFDKMLLSNYLKFLIFLIYIHLASQILIVPYITRVMGMNEYIEYGGHTYTSTIELIKKLFKDRRITNLREVFLYNAGVRKGNLIIPTNLRYCESMMPYIDSRYVSVEVEVTSTNRLYQKLFYCKDKKFYSFEQCLEYSMKYKCHINFHTYIQLVTRKPEVMKPTPPPKTFYVDTAFGRFYYRKNFATYHIWREIWINCDTKCCRFNKILKLSEVKKKYVTEVNRYRRFVKLHQLFTNQKLSNLAQNRASVMAKYFKLIPDGNQKYDEIIGKVKSTCLNYFIKILFDNEWFENPYFSRVSATRRDFARIMSSNQRSIGIGISKKYDYNFICIKFTPRLWFDIR</sequence>
<reference evidence="3" key="1">
    <citation type="submission" date="2014-07" db="EMBL/GenBank/DDBJ databases">
        <authorList>
            <person name="Martin A.A"/>
            <person name="De Silva N."/>
        </authorList>
    </citation>
    <scope>NUCLEOTIDE SEQUENCE</scope>
</reference>
<dbReference type="InterPro" id="IPR055805">
    <property type="entry name" value="DUF7381"/>
</dbReference>
<keyword evidence="1" id="KW-1133">Transmembrane helix</keyword>
<evidence type="ECO:0000259" key="2">
    <source>
        <dbReference type="Pfam" id="PF24100"/>
    </source>
</evidence>
<protein>
    <submittedName>
        <fullName evidence="4">CAP domain-containing protein</fullName>
    </submittedName>
</protein>
<accession>A0A0K0FIY2</accession>
<dbReference type="AlphaFoldDB" id="A0A0K0FIY2"/>
<keyword evidence="1" id="KW-0472">Membrane</keyword>
<dbReference type="Pfam" id="PF24100">
    <property type="entry name" value="DUF7381"/>
    <property type="match status" value="1"/>
</dbReference>
<evidence type="ECO:0000256" key="1">
    <source>
        <dbReference type="SAM" id="Phobius"/>
    </source>
</evidence>
<evidence type="ECO:0000313" key="4">
    <source>
        <dbReference type="WBParaSite" id="SVE_0885400.1"/>
    </source>
</evidence>
<proteinExistence type="predicted"/>
<evidence type="ECO:0000313" key="3">
    <source>
        <dbReference type="Proteomes" id="UP000035680"/>
    </source>
</evidence>
<dbReference type="SUPFAM" id="SSF55797">
    <property type="entry name" value="PR-1-like"/>
    <property type="match status" value="1"/>
</dbReference>
<dbReference type="WBParaSite" id="SVE_0885400.1">
    <property type="protein sequence ID" value="SVE_0885400.1"/>
    <property type="gene ID" value="SVE_0885400"/>
</dbReference>
<dbReference type="Gene3D" id="3.40.33.10">
    <property type="entry name" value="CAP"/>
    <property type="match status" value="1"/>
</dbReference>
<name>A0A0K0FIY2_STRVS</name>
<dbReference type="InterPro" id="IPR035940">
    <property type="entry name" value="CAP_sf"/>
</dbReference>
<dbReference type="Proteomes" id="UP000035680">
    <property type="component" value="Unassembled WGS sequence"/>
</dbReference>
<keyword evidence="3" id="KW-1185">Reference proteome</keyword>
<feature type="transmembrane region" description="Helical" evidence="1">
    <location>
        <begin position="15"/>
        <end position="37"/>
    </location>
</feature>